<name>A0A6P8E2X3_PUNGR</name>
<gene>
    <name evidence="2 3" type="primary">LOC116210880</name>
</gene>
<dbReference type="RefSeq" id="XP_031400854.1">
    <property type="nucleotide sequence ID" value="XM_031544994.1"/>
</dbReference>
<keyword evidence="1" id="KW-1185">Reference proteome</keyword>
<dbReference type="GeneID" id="116210880"/>
<dbReference type="AlphaFoldDB" id="A0A6P8E2X3"/>
<accession>A0A6P8E2X3</accession>
<evidence type="ECO:0000313" key="2">
    <source>
        <dbReference type="RefSeq" id="XP_031400853.1"/>
    </source>
</evidence>
<sequence length="108" mass="11809">MRSASHEVSLACRRHSREHALSVSFSILLISPSGARLSDFHFLADSGNVNSGMSLSIRSSLDREDSYTCSVYTSDECEGACPTHKLASTSLEKLQKRTAISLCRNLLC</sequence>
<evidence type="ECO:0000313" key="1">
    <source>
        <dbReference type="Proteomes" id="UP000515151"/>
    </source>
</evidence>
<dbReference type="RefSeq" id="XP_031400853.1">
    <property type="nucleotide sequence ID" value="XM_031544993.1"/>
</dbReference>
<reference evidence="2 3" key="2">
    <citation type="submission" date="2025-04" db="UniProtKB">
        <authorList>
            <consortium name="RefSeq"/>
        </authorList>
    </citation>
    <scope>IDENTIFICATION</scope>
    <source>
        <tissue evidence="2 3">Leaf</tissue>
    </source>
</reference>
<proteinExistence type="predicted"/>
<reference evidence="1" key="1">
    <citation type="journal article" date="2020" name="Plant Biotechnol. J.">
        <title>The pomegranate (Punica granatum L.) draft genome dissects genetic divergence between soft- and hard-seeded cultivars.</title>
        <authorList>
            <person name="Luo X."/>
            <person name="Li H."/>
            <person name="Wu Z."/>
            <person name="Yao W."/>
            <person name="Zhao P."/>
            <person name="Cao D."/>
            <person name="Yu H."/>
            <person name="Li K."/>
            <person name="Poudel K."/>
            <person name="Zhao D."/>
            <person name="Zhang F."/>
            <person name="Xia X."/>
            <person name="Chen L."/>
            <person name="Wang Q."/>
            <person name="Jing D."/>
            <person name="Cao S."/>
        </authorList>
    </citation>
    <scope>NUCLEOTIDE SEQUENCE [LARGE SCALE GENOMIC DNA]</scope>
</reference>
<protein>
    <submittedName>
        <fullName evidence="2 3">Uncharacterized protein LOC116210880 isoform X1</fullName>
    </submittedName>
</protein>
<evidence type="ECO:0000313" key="3">
    <source>
        <dbReference type="RefSeq" id="XP_031400854.1"/>
    </source>
</evidence>
<dbReference type="Proteomes" id="UP000515151">
    <property type="component" value="Chromosome 6"/>
</dbReference>
<organism evidence="1 3">
    <name type="scientific">Punica granatum</name>
    <name type="common">Pomegranate</name>
    <dbReference type="NCBI Taxonomy" id="22663"/>
    <lineage>
        <taxon>Eukaryota</taxon>
        <taxon>Viridiplantae</taxon>
        <taxon>Streptophyta</taxon>
        <taxon>Embryophyta</taxon>
        <taxon>Tracheophyta</taxon>
        <taxon>Spermatophyta</taxon>
        <taxon>Magnoliopsida</taxon>
        <taxon>eudicotyledons</taxon>
        <taxon>Gunneridae</taxon>
        <taxon>Pentapetalae</taxon>
        <taxon>rosids</taxon>
        <taxon>malvids</taxon>
        <taxon>Myrtales</taxon>
        <taxon>Lythraceae</taxon>
        <taxon>Punica</taxon>
    </lineage>
</organism>